<dbReference type="Gene3D" id="3.10.20.310">
    <property type="entry name" value="membrane protein fhac"/>
    <property type="match status" value="3"/>
</dbReference>
<comment type="subunit">
    <text evidence="10">Interacts with TamB to form the translocation and assembly module (TAM).</text>
</comment>
<evidence type="ECO:0000256" key="7">
    <source>
        <dbReference type="ARBA" id="ARBA00023136"/>
    </source>
</evidence>
<accession>A0ABX8WPS3</accession>
<dbReference type="InterPro" id="IPR035243">
    <property type="entry name" value="TamA_POTRA_Dom_1"/>
</dbReference>
<evidence type="ECO:0000256" key="2">
    <source>
        <dbReference type="ARBA" id="ARBA00010248"/>
    </source>
</evidence>
<gene>
    <name evidence="15" type="ORF">H8L67_00645</name>
</gene>
<dbReference type="InterPro" id="IPR000184">
    <property type="entry name" value="Bac_surfAg_D15"/>
</dbReference>
<feature type="signal peptide" evidence="11">
    <location>
        <begin position="1"/>
        <end position="22"/>
    </location>
</feature>
<keyword evidence="8" id="KW-0998">Cell outer membrane</keyword>
<reference evidence="15 16" key="1">
    <citation type="submission" date="2021-08" db="EMBL/GenBank/DDBJ databases">
        <title>Lysobacter sp. strain CJ11 Genome sequencing and assembly.</title>
        <authorList>
            <person name="Kim I."/>
        </authorList>
    </citation>
    <scope>NUCLEOTIDE SEQUENCE [LARGE SCALE GENOMIC DNA]</scope>
    <source>
        <strain evidence="15 16">CJ11</strain>
    </source>
</reference>
<dbReference type="Pfam" id="PF07244">
    <property type="entry name" value="POTRA"/>
    <property type="match status" value="1"/>
</dbReference>
<comment type="similarity">
    <text evidence="2">Belongs to the TamA family.</text>
</comment>
<evidence type="ECO:0000259" key="14">
    <source>
        <dbReference type="Pfam" id="PF17243"/>
    </source>
</evidence>
<dbReference type="PANTHER" id="PTHR12815">
    <property type="entry name" value="SORTING AND ASSEMBLY MACHINERY SAMM50 PROTEIN FAMILY MEMBER"/>
    <property type="match status" value="1"/>
</dbReference>
<dbReference type="Proteomes" id="UP000824755">
    <property type="component" value="Chromosome"/>
</dbReference>
<evidence type="ECO:0000313" key="16">
    <source>
        <dbReference type="Proteomes" id="UP000824755"/>
    </source>
</evidence>
<dbReference type="PANTHER" id="PTHR12815:SF47">
    <property type="entry name" value="TRANSLOCATION AND ASSEMBLY MODULE SUBUNIT TAMA"/>
    <property type="match status" value="1"/>
</dbReference>
<sequence>MRVRFPHLVALCLILGSTALSAAEINRIEIHGLDDEMTANVREVLSLEDARDKDISDRRLDYLVEVAEAETREALEPFGYYNPVIKVTTSGDRNALAVIIEVDKGEPVRIRGVNLAISGDGSDDRYLREELENFEPRKGEVMDHEVYEGSKAFITRRLAERGYFDAAFEAHRVEVTRAQNAADIDLRWNSGDRYNMGPVTFEQTPEEIIYPRILEKLIYWNQGEYYHQGRIDRLRRSLTMLDYFSTIDIEPHPDQAVGDREVPVTVKLKPAKRSIYTLGVSYGTLDGPGFNAGVERRYLNKRGHKAAAYIDYGKRRKTATLQYRIPAFKWLDGWYTIGAQYSDEQTDYIDSRRVEAVFSRSGEINRNLTATASLHFLRERWSYSLLDDAAPGKVYEYASLYYPQIRVDYVNVDDRLYPRRGWGVGLTARGGAVRGQGAFGQLQMRGQWFKGIGDSDRLIVRGELGRSFHADTAVIPPSLRFYAGGDRSIRGYNWREVGPRLIDATGKKRYALGADNLFTTSVEYEHYFRPQWGVAAFVDSGSAFNGKTPDWHTGVGVGVRWRSPVGPVRIDIARGLNTPDSAFTLHFNIGADL</sequence>
<evidence type="ECO:0000256" key="6">
    <source>
        <dbReference type="ARBA" id="ARBA00022729"/>
    </source>
</evidence>
<feature type="domain" description="Bacterial surface antigen (D15)" evidence="12">
    <location>
        <begin position="300"/>
        <end position="590"/>
    </location>
</feature>
<dbReference type="InterPro" id="IPR010827">
    <property type="entry name" value="BamA/TamA_POTRA"/>
</dbReference>
<feature type="chain" id="PRO_5046130912" description="Translocation and assembly module subunit TamA" evidence="11">
    <location>
        <begin position="23"/>
        <end position="593"/>
    </location>
</feature>
<dbReference type="InterPro" id="IPR039910">
    <property type="entry name" value="D15-like"/>
</dbReference>
<evidence type="ECO:0000256" key="11">
    <source>
        <dbReference type="SAM" id="SignalP"/>
    </source>
</evidence>
<evidence type="ECO:0000256" key="4">
    <source>
        <dbReference type="ARBA" id="ARBA00022452"/>
    </source>
</evidence>
<organism evidence="15 16">
    <name type="scientific">Lysobacter soyae</name>
    <dbReference type="NCBI Taxonomy" id="2764185"/>
    <lineage>
        <taxon>Bacteria</taxon>
        <taxon>Pseudomonadati</taxon>
        <taxon>Pseudomonadota</taxon>
        <taxon>Gammaproteobacteria</taxon>
        <taxon>Lysobacterales</taxon>
        <taxon>Lysobacteraceae</taxon>
        <taxon>Lysobacter</taxon>
    </lineage>
</organism>
<name>A0ABX8WPS3_9GAMM</name>
<evidence type="ECO:0000259" key="13">
    <source>
        <dbReference type="Pfam" id="PF07244"/>
    </source>
</evidence>
<dbReference type="Pfam" id="PF01103">
    <property type="entry name" value="Omp85"/>
    <property type="match status" value="1"/>
</dbReference>
<evidence type="ECO:0000313" key="15">
    <source>
        <dbReference type="EMBL" id="QYR53066.1"/>
    </source>
</evidence>
<evidence type="ECO:0000256" key="3">
    <source>
        <dbReference type="ARBA" id="ARBA00015419"/>
    </source>
</evidence>
<evidence type="ECO:0000256" key="9">
    <source>
        <dbReference type="ARBA" id="ARBA00033063"/>
    </source>
</evidence>
<keyword evidence="6 11" id="KW-0732">Signal</keyword>
<comment type="subcellular location">
    <subcellularLocation>
        <location evidence="1">Cell outer membrane</location>
    </subcellularLocation>
</comment>
<evidence type="ECO:0000259" key="12">
    <source>
        <dbReference type="Pfam" id="PF01103"/>
    </source>
</evidence>
<proteinExistence type="inferred from homology"/>
<protein>
    <recommendedName>
        <fullName evidence="3">Translocation and assembly module subunit TamA</fullName>
    </recommendedName>
    <alternativeName>
        <fullName evidence="9">Autotransporter assembly factor TamA</fullName>
    </alternativeName>
</protein>
<evidence type="ECO:0000256" key="1">
    <source>
        <dbReference type="ARBA" id="ARBA00004442"/>
    </source>
</evidence>
<dbReference type="Pfam" id="PF17243">
    <property type="entry name" value="POTRA_TamA_1"/>
    <property type="match status" value="1"/>
</dbReference>
<dbReference type="EMBL" id="CP080544">
    <property type="protein sequence ID" value="QYR53066.1"/>
    <property type="molecule type" value="Genomic_DNA"/>
</dbReference>
<evidence type="ECO:0000256" key="10">
    <source>
        <dbReference type="ARBA" id="ARBA00093548"/>
    </source>
</evidence>
<keyword evidence="7" id="KW-0472">Membrane</keyword>
<evidence type="ECO:0000256" key="8">
    <source>
        <dbReference type="ARBA" id="ARBA00023237"/>
    </source>
</evidence>
<keyword evidence="5" id="KW-0812">Transmembrane</keyword>
<keyword evidence="16" id="KW-1185">Reference proteome</keyword>
<keyword evidence="4" id="KW-1134">Transmembrane beta strand</keyword>
<dbReference type="Gene3D" id="2.40.160.50">
    <property type="entry name" value="membrane protein fhac: a member of the omp85/tpsb transporter family"/>
    <property type="match status" value="1"/>
</dbReference>
<dbReference type="RefSeq" id="WP_220379885.1">
    <property type="nucleotide sequence ID" value="NZ_CP080544.1"/>
</dbReference>
<feature type="domain" description="POTRA" evidence="13">
    <location>
        <begin position="117"/>
        <end position="184"/>
    </location>
</feature>
<evidence type="ECO:0000256" key="5">
    <source>
        <dbReference type="ARBA" id="ARBA00022692"/>
    </source>
</evidence>
<feature type="domain" description="TamA POTRA" evidence="14">
    <location>
        <begin position="28"/>
        <end position="103"/>
    </location>
</feature>